<dbReference type="InterPro" id="IPR000477">
    <property type="entry name" value="RT_dom"/>
</dbReference>
<dbReference type="InterPro" id="IPR001969">
    <property type="entry name" value="Aspartic_peptidase_AS"/>
</dbReference>
<dbReference type="SMART" id="SM00343">
    <property type="entry name" value="ZnF_C2HC"/>
    <property type="match status" value="2"/>
</dbReference>
<dbReference type="CDD" id="cd00303">
    <property type="entry name" value="retropepsin_like"/>
    <property type="match status" value="1"/>
</dbReference>
<dbReference type="GO" id="GO:0008270">
    <property type="term" value="F:zinc ion binding"/>
    <property type="evidence" value="ECO:0007669"/>
    <property type="project" value="UniProtKB-KW"/>
</dbReference>
<reference evidence="5" key="1">
    <citation type="journal article" date="2020" name="Nat. Commun.">
        <title>Genome assembly of wild tea tree DASZ reveals pedigree and selection history of tea varieties.</title>
        <authorList>
            <person name="Zhang W."/>
            <person name="Zhang Y."/>
            <person name="Qiu H."/>
            <person name="Guo Y."/>
            <person name="Wan H."/>
            <person name="Zhang X."/>
            <person name="Scossa F."/>
            <person name="Alseekh S."/>
            <person name="Zhang Q."/>
            <person name="Wang P."/>
            <person name="Xu L."/>
            <person name="Schmidt M.H."/>
            <person name="Jia X."/>
            <person name="Li D."/>
            <person name="Zhu A."/>
            <person name="Guo F."/>
            <person name="Chen W."/>
            <person name="Ni D."/>
            <person name="Usadel B."/>
            <person name="Fernie A.R."/>
            <person name="Wen W."/>
        </authorList>
    </citation>
    <scope>NUCLEOTIDE SEQUENCE [LARGE SCALE GENOMIC DNA]</scope>
    <source>
        <strain evidence="5">cv. G240</strain>
    </source>
</reference>
<dbReference type="Pfam" id="PF00078">
    <property type="entry name" value="RVT_1"/>
    <property type="match status" value="1"/>
</dbReference>
<keyword evidence="5" id="KW-1185">Reference proteome</keyword>
<dbReference type="SUPFAM" id="SSF57756">
    <property type="entry name" value="Retrovirus zinc finger-like domains"/>
    <property type="match status" value="1"/>
</dbReference>
<feature type="compositionally biased region" description="Polar residues" evidence="2">
    <location>
        <begin position="691"/>
        <end position="714"/>
    </location>
</feature>
<dbReference type="GO" id="GO:0004190">
    <property type="term" value="F:aspartic-type endopeptidase activity"/>
    <property type="evidence" value="ECO:0007669"/>
    <property type="project" value="InterPro"/>
</dbReference>
<dbReference type="PANTHER" id="PTHR15503">
    <property type="entry name" value="LDOC1 RELATED"/>
    <property type="match status" value="1"/>
</dbReference>
<evidence type="ECO:0000313" key="4">
    <source>
        <dbReference type="EMBL" id="KAF5933143.1"/>
    </source>
</evidence>
<evidence type="ECO:0000259" key="3">
    <source>
        <dbReference type="PROSITE" id="PS50158"/>
    </source>
</evidence>
<protein>
    <recommendedName>
        <fullName evidence="3">CCHC-type domain-containing protein</fullName>
    </recommendedName>
</protein>
<dbReference type="CDD" id="cd01647">
    <property type="entry name" value="RT_LTR"/>
    <property type="match status" value="1"/>
</dbReference>
<dbReference type="PANTHER" id="PTHR15503:SF45">
    <property type="entry name" value="RNA-DIRECTED DNA POLYMERASE HOMOLOG"/>
    <property type="match status" value="1"/>
</dbReference>
<feature type="domain" description="CCHC-type" evidence="3">
    <location>
        <begin position="631"/>
        <end position="646"/>
    </location>
</feature>
<dbReference type="InterPro" id="IPR043502">
    <property type="entry name" value="DNA/RNA_pol_sf"/>
</dbReference>
<evidence type="ECO:0000256" key="1">
    <source>
        <dbReference type="PROSITE-ProRule" id="PRU00047"/>
    </source>
</evidence>
<dbReference type="PROSITE" id="PS00141">
    <property type="entry name" value="ASP_PROTEASE"/>
    <property type="match status" value="1"/>
</dbReference>
<sequence length="1010" mass="110933">MGHKIPAVDEGRNKEYYKNAIQDRIDKGEFKFLEKKKPTMGVDCDPFLKDFGANMAAVNMLLRPVKANLQEGIQNLKTTIPAQGQAKTIKPPVTFPRKWTKKLVPPIIVLKDESGNRNVSVSANVIFEKPCLKASSHLCPLYITRLMKNSSDGNLTTSILSKSLRAYNERLNWCPGTGPELGAAFGNHGLLAGYGAKPIGAGLGRDKYIPQKDVCFKLVVFGSLVLLPRILDLRSSEELVARARVGSCWWVEPEWLARASVVLHLVLDLRVVVSGSSKLFVARAVWVFLRSIKNFLARARVFCVWSLERPILRSSESVLYQRTAAKHATSKDIAGRLVAGIVLSFTVDVLHGVTTWYQSVPGSNTLGTWEVIRITMGRGRGARRGRPARQEVPLQGEIPAVQEGVGQANVAEPVGQQAMGALAREIAGALGILRAGNQAAEAGPSFLKREFFRCNPDEFIGDPKEPLKADEWLEQTTKTFEMLGIEDGALKVTLASFQLKGDAGPMVEGLSVAEFEATFTSLSRFAPELVASEERRCYEFERKLRRGLKLRVGGSYIREYRHLVDAAAHMELMMQEEDEGQRGSKRSQDSQSDGRRQKGNNPQQSQGAVSRSTFPVPSVGSGRGSHGEFTCYKCGQLGHKVSVCPQKGGSQKAASSSVRPPSQSLGRGQLLTCYQCGQPGHMKRFCPQLSATSGASGSRQTQGFQPAQSVQASRANPGVSSSQSVQQSFAPRGEQVDQGPTGRVYAVTAQDLVPAPSVVRGTFLFCNSVANVLIDTGASHSFVSAAFASVLELELAQLASPICVVSPLGGELILKQGVRGCDIEVADYRLPFPFAVMPMKGFDSSECVETQVVLPRVVCEYSDVFPEDLVRLPPHREIEFSIDLVPGTAPISMAPYRFAPAELVELKVQLQELLDKGFVRPSVSPWGAPALFVKKKDGALRLCIDYRKLNRATVKNKYPMPRIDDLFDQLKGSRCFSKIDLRSGYHQLRVRDEDIPKTAFRTRYGHYEFW</sequence>
<dbReference type="SUPFAM" id="SSF56672">
    <property type="entry name" value="DNA/RNA polymerases"/>
    <property type="match status" value="1"/>
</dbReference>
<dbReference type="InterPro" id="IPR021109">
    <property type="entry name" value="Peptidase_aspartic_dom_sf"/>
</dbReference>
<feature type="domain" description="CCHC-type" evidence="3">
    <location>
        <begin position="673"/>
        <end position="688"/>
    </location>
</feature>
<dbReference type="Pfam" id="PF00098">
    <property type="entry name" value="zf-CCHC"/>
    <property type="match status" value="2"/>
</dbReference>
<feature type="compositionally biased region" description="Polar residues" evidence="2">
    <location>
        <begin position="648"/>
        <end position="665"/>
    </location>
</feature>
<comment type="caution">
    <text evidence="4">The sequence shown here is derived from an EMBL/GenBank/DDBJ whole genome shotgun (WGS) entry which is preliminary data.</text>
</comment>
<feature type="region of interest" description="Disordered" evidence="2">
    <location>
        <begin position="646"/>
        <end position="665"/>
    </location>
</feature>
<proteinExistence type="predicted"/>
<feature type="compositionally biased region" description="Polar residues" evidence="2">
    <location>
        <begin position="599"/>
        <end position="615"/>
    </location>
</feature>
<organism evidence="4 5">
    <name type="scientific">Camellia sinensis</name>
    <name type="common">Tea plant</name>
    <name type="synonym">Thea sinensis</name>
    <dbReference type="NCBI Taxonomy" id="4442"/>
    <lineage>
        <taxon>Eukaryota</taxon>
        <taxon>Viridiplantae</taxon>
        <taxon>Streptophyta</taxon>
        <taxon>Embryophyta</taxon>
        <taxon>Tracheophyta</taxon>
        <taxon>Spermatophyta</taxon>
        <taxon>Magnoliopsida</taxon>
        <taxon>eudicotyledons</taxon>
        <taxon>Gunneridae</taxon>
        <taxon>Pentapetalae</taxon>
        <taxon>asterids</taxon>
        <taxon>Ericales</taxon>
        <taxon>Theaceae</taxon>
        <taxon>Camellia</taxon>
    </lineage>
</organism>
<keyword evidence="1" id="KW-0862">Zinc</keyword>
<feature type="region of interest" description="Disordered" evidence="2">
    <location>
        <begin position="691"/>
        <end position="739"/>
    </location>
</feature>
<keyword evidence="1" id="KW-0479">Metal-binding</keyword>
<dbReference type="Gene3D" id="2.40.70.10">
    <property type="entry name" value="Acid Proteases"/>
    <property type="match status" value="1"/>
</dbReference>
<dbReference type="PROSITE" id="PS50158">
    <property type="entry name" value="ZF_CCHC"/>
    <property type="match status" value="2"/>
</dbReference>
<dbReference type="GO" id="GO:0003676">
    <property type="term" value="F:nucleic acid binding"/>
    <property type="evidence" value="ECO:0007669"/>
    <property type="project" value="InterPro"/>
</dbReference>
<feature type="compositionally biased region" description="Low complexity" evidence="2">
    <location>
        <begin position="719"/>
        <end position="728"/>
    </location>
</feature>
<dbReference type="InterPro" id="IPR032567">
    <property type="entry name" value="RTL1-rel"/>
</dbReference>
<dbReference type="AlphaFoldDB" id="A0A7J7FXM7"/>
<feature type="compositionally biased region" description="Basic and acidic residues" evidence="2">
    <location>
        <begin position="580"/>
        <end position="596"/>
    </location>
</feature>
<dbReference type="EMBL" id="JACBKZ010000014">
    <property type="protein sequence ID" value="KAF5933143.1"/>
    <property type="molecule type" value="Genomic_DNA"/>
</dbReference>
<reference evidence="4 5" key="2">
    <citation type="submission" date="2020-07" db="EMBL/GenBank/DDBJ databases">
        <title>Genome assembly of wild tea tree DASZ reveals pedigree and selection history of tea varieties.</title>
        <authorList>
            <person name="Zhang W."/>
        </authorList>
    </citation>
    <scope>NUCLEOTIDE SEQUENCE [LARGE SCALE GENOMIC DNA]</scope>
    <source>
        <strain evidence="5">cv. G240</strain>
        <tissue evidence="4">Leaf</tissue>
    </source>
</reference>
<dbReference type="Gene3D" id="4.10.60.10">
    <property type="entry name" value="Zinc finger, CCHC-type"/>
    <property type="match status" value="1"/>
</dbReference>
<dbReference type="InterPro" id="IPR001878">
    <property type="entry name" value="Znf_CCHC"/>
</dbReference>
<accession>A0A7J7FXM7</accession>
<feature type="region of interest" description="Disordered" evidence="2">
    <location>
        <begin position="576"/>
        <end position="624"/>
    </location>
</feature>
<evidence type="ECO:0000256" key="2">
    <source>
        <dbReference type="SAM" id="MobiDB-lite"/>
    </source>
</evidence>
<gene>
    <name evidence="4" type="ORF">HYC85_029314</name>
</gene>
<dbReference type="InterPro" id="IPR036875">
    <property type="entry name" value="Znf_CCHC_sf"/>
</dbReference>
<name>A0A7J7FXM7_CAMSI</name>
<keyword evidence="1" id="KW-0863">Zinc-finger</keyword>
<dbReference type="Pfam" id="PF08284">
    <property type="entry name" value="RVP_2"/>
    <property type="match status" value="1"/>
</dbReference>
<dbReference type="GO" id="GO:0006508">
    <property type="term" value="P:proteolysis"/>
    <property type="evidence" value="ECO:0007669"/>
    <property type="project" value="InterPro"/>
</dbReference>
<dbReference type="Proteomes" id="UP000593564">
    <property type="component" value="Unassembled WGS sequence"/>
</dbReference>
<evidence type="ECO:0000313" key="5">
    <source>
        <dbReference type="Proteomes" id="UP000593564"/>
    </source>
</evidence>
<dbReference type="Gene3D" id="3.10.10.10">
    <property type="entry name" value="HIV Type 1 Reverse Transcriptase, subunit A, domain 1"/>
    <property type="match status" value="1"/>
</dbReference>